<feature type="transmembrane region" description="Helical" evidence="1">
    <location>
        <begin position="157"/>
        <end position="180"/>
    </location>
</feature>
<dbReference type="EMBL" id="RQFL01000015">
    <property type="protein sequence ID" value="TGK92468.1"/>
    <property type="molecule type" value="Genomic_DNA"/>
</dbReference>
<feature type="transmembrane region" description="Helical" evidence="1">
    <location>
        <begin position="121"/>
        <end position="145"/>
    </location>
</feature>
<feature type="transmembrane region" description="Helical" evidence="1">
    <location>
        <begin position="37"/>
        <end position="59"/>
    </location>
</feature>
<evidence type="ECO:0000313" key="2">
    <source>
        <dbReference type="EMBL" id="TGK79286.1"/>
    </source>
</evidence>
<feature type="transmembrane region" description="Helical" evidence="1">
    <location>
        <begin position="12"/>
        <end position="31"/>
    </location>
</feature>
<evidence type="ECO:0000256" key="1">
    <source>
        <dbReference type="SAM" id="Phobius"/>
    </source>
</evidence>
<sequence>MNKEQLSQRAAIIGVTISLLTIISSVKLLESDLLRDILLAVSSTLAFAGIASLFSTLLSRKLYIERENKPDIKKFIDTSSTVQKKNNKKEQIFNEFIHIYTFYIDIESRISTEITNISRRAYINLILGLSTSLLALAGLFLNLINSTNSYDLETNKWFVTFFIPRISFAILVEALAFYFLRIYKESLETIKYLTNELTNIDMKILSILVGMEHNSKNTLDKVVESLITTDRNSVLKKGESTVELQKLYNNQMNIEKIIESISKTIINK</sequence>
<protein>
    <submittedName>
        <fullName evidence="2">Uncharacterized protein</fullName>
    </submittedName>
</protein>
<accession>A0A4R9IP56</accession>
<evidence type="ECO:0000313" key="4">
    <source>
        <dbReference type="Proteomes" id="UP000297394"/>
    </source>
</evidence>
<keyword evidence="1" id="KW-0472">Membrane</keyword>
<reference evidence="3" key="1">
    <citation type="submission" date="2018-10" db="EMBL/GenBank/DDBJ databases">
        <authorList>
            <person name="Vincent A.T."/>
            <person name="Schiettekatte O."/>
            <person name="Bourhy P."/>
            <person name="Veyrier F.J."/>
            <person name="Picardeau M."/>
        </authorList>
    </citation>
    <scope>NUCLEOTIDE SEQUENCE</scope>
    <source>
        <strain evidence="3">201800281</strain>
    </source>
</reference>
<gene>
    <name evidence="2" type="ORF">EHQ23_16890</name>
    <name evidence="3" type="ORF">EHQ26_08680</name>
</gene>
<evidence type="ECO:0000313" key="5">
    <source>
        <dbReference type="Proteomes" id="UP000297918"/>
    </source>
</evidence>
<keyword evidence="5" id="KW-1185">Reference proteome</keyword>
<dbReference type="Proteomes" id="UP000297918">
    <property type="component" value="Unassembled WGS sequence"/>
</dbReference>
<comment type="caution">
    <text evidence="2">The sequence shown here is derived from an EMBL/GenBank/DDBJ whole genome shotgun (WGS) entry which is preliminary data.</text>
</comment>
<name>A0A4R9IP56_9LEPT</name>
<organism evidence="2 4">
    <name type="scientific">Leptospira bourretii</name>
    <dbReference type="NCBI Taxonomy" id="2484962"/>
    <lineage>
        <taxon>Bacteria</taxon>
        <taxon>Pseudomonadati</taxon>
        <taxon>Spirochaetota</taxon>
        <taxon>Spirochaetia</taxon>
        <taxon>Leptospirales</taxon>
        <taxon>Leptospiraceae</taxon>
        <taxon>Leptospira</taxon>
    </lineage>
</organism>
<keyword evidence="1" id="KW-0812">Transmembrane</keyword>
<evidence type="ECO:0000313" key="3">
    <source>
        <dbReference type="EMBL" id="TGK92468.1"/>
    </source>
</evidence>
<dbReference type="EMBL" id="RQFM01000027">
    <property type="protein sequence ID" value="TGK79286.1"/>
    <property type="molecule type" value="Genomic_DNA"/>
</dbReference>
<dbReference type="AlphaFoldDB" id="A0A4R9IP56"/>
<proteinExistence type="predicted"/>
<reference evidence="4 5" key="2">
    <citation type="journal article" date="2019" name="PLoS Negl. Trop. Dis.">
        <title>Revisiting the worldwide diversity of Leptospira species in the environment.</title>
        <authorList>
            <person name="Vincent A.T."/>
            <person name="Schiettekatte O."/>
            <person name="Bourhy P."/>
            <person name="Veyrier F.J."/>
            <person name="Picardeau M."/>
        </authorList>
    </citation>
    <scope>NUCLEOTIDE SEQUENCE [LARGE SCALE GENOMIC DNA]</scope>
    <source>
        <strain evidence="2 4">201800280</strain>
        <strain evidence="5">201800281</strain>
    </source>
</reference>
<dbReference type="Proteomes" id="UP000297394">
    <property type="component" value="Unassembled WGS sequence"/>
</dbReference>
<dbReference type="OrthoDB" id="799595at2"/>
<dbReference type="RefSeq" id="WP_135749033.1">
    <property type="nucleotide sequence ID" value="NZ_RQFL01000015.1"/>
</dbReference>
<keyword evidence="1" id="KW-1133">Transmembrane helix</keyword>